<sequence length="154" mass="16300">MPIFTAILKQEGKTATGIEVPPEIMEALGGGKKPAITVVLNAYLYRSTIGVRGGHSMIPVSAEHRGKAGLKAGDTVTVTVELDTEPREIRVPDDLQAALDANPAALAAFTKLSYSGKQQHTLSVEGTTNPETRARRVTKAIETLSRGGEVLVLP</sequence>
<evidence type="ECO:0008006" key="3">
    <source>
        <dbReference type="Google" id="ProtNLM"/>
    </source>
</evidence>
<dbReference type="EMBL" id="BMQL01000024">
    <property type="protein sequence ID" value="GGR20101.1"/>
    <property type="molecule type" value="Genomic_DNA"/>
</dbReference>
<accession>A0A918FA45</accession>
<protein>
    <recommendedName>
        <fullName evidence="3">DUF1905 domain-containing protein</fullName>
    </recommendedName>
</protein>
<reference evidence="1" key="2">
    <citation type="submission" date="2020-09" db="EMBL/GenBank/DDBJ databases">
        <authorList>
            <person name="Sun Q."/>
            <person name="Ohkuma M."/>
        </authorList>
    </citation>
    <scope>NUCLEOTIDE SEQUENCE</scope>
    <source>
        <strain evidence="1">JCM 31311</strain>
    </source>
</reference>
<dbReference type="AlphaFoldDB" id="A0A918FA45"/>
<name>A0A918FA45_9DEIO</name>
<comment type="caution">
    <text evidence="1">The sequence shown here is derived from an EMBL/GenBank/DDBJ whole genome shotgun (WGS) entry which is preliminary data.</text>
</comment>
<evidence type="ECO:0000313" key="1">
    <source>
        <dbReference type="EMBL" id="GGR20101.1"/>
    </source>
</evidence>
<dbReference type="Proteomes" id="UP000603865">
    <property type="component" value="Unassembled WGS sequence"/>
</dbReference>
<dbReference type="RefSeq" id="WP_189091856.1">
    <property type="nucleotide sequence ID" value="NZ_BMQL01000024.1"/>
</dbReference>
<dbReference type="Gene3D" id="2.40.30.100">
    <property type="entry name" value="AF2212/PG0164-like"/>
    <property type="match status" value="1"/>
</dbReference>
<gene>
    <name evidence="1" type="ORF">GCM10008957_35650</name>
</gene>
<dbReference type="Pfam" id="PF13376">
    <property type="entry name" value="OmdA"/>
    <property type="match status" value="1"/>
</dbReference>
<proteinExistence type="predicted"/>
<dbReference type="InterPro" id="IPR015018">
    <property type="entry name" value="DUF1905"/>
</dbReference>
<reference evidence="1" key="1">
    <citation type="journal article" date="2014" name="Int. J. Syst. Evol. Microbiol.">
        <title>Complete genome sequence of Corynebacterium casei LMG S-19264T (=DSM 44701T), isolated from a smear-ripened cheese.</title>
        <authorList>
            <consortium name="US DOE Joint Genome Institute (JGI-PGF)"/>
            <person name="Walter F."/>
            <person name="Albersmeier A."/>
            <person name="Kalinowski J."/>
            <person name="Ruckert C."/>
        </authorList>
    </citation>
    <scope>NUCLEOTIDE SEQUENCE</scope>
    <source>
        <strain evidence="1">JCM 31311</strain>
    </source>
</reference>
<keyword evidence="2" id="KW-1185">Reference proteome</keyword>
<dbReference type="Pfam" id="PF08922">
    <property type="entry name" value="DUF1905"/>
    <property type="match status" value="1"/>
</dbReference>
<organism evidence="1 2">
    <name type="scientific">Deinococcus ruber</name>
    <dbReference type="NCBI Taxonomy" id="1848197"/>
    <lineage>
        <taxon>Bacteria</taxon>
        <taxon>Thermotogati</taxon>
        <taxon>Deinococcota</taxon>
        <taxon>Deinococci</taxon>
        <taxon>Deinococcales</taxon>
        <taxon>Deinococcaceae</taxon>
        <taxon>Deinococcus</taxon>
    </lineage>
</organism>
<evidence type="ECO:0000313" key="2">
    <source>
        <dbReference type="Proteomes" id="UP000603865"/>
    </source>
</evidence>
<dbReference type="InterPro" id="IPR037079">
    <property type="entry name" value="AF2212/PG0164-like_sf"/>
</dbReference>
<dbReference type="SUPFAM" id="SSF141694">
    <property type="entry name" value="AF2212/PG0164-like"/>
    <property type="match status" value="1"/>
</dbReference>